<keyword evidence="3" id="KW-1185">Reference proteome</keyword>
<protein>
    <submittedName>
        <fullName evidence="2">Uncharacterized protein</fullName>
    </submittedName>
</protein>
<organism evidence="2 3">
    <name type="scientific">Methylomonas methanica (strain DSM 25384 / MC09)</name>
    <dbReference type="NCBI Taxonomy" id="857087"/>
    <lineage>
        <taxon>Bacteria</taxon>
        <taxon>Pseudomonadati</taxon>
        <taxon>Pseudomonadota</taxon>
        <taxon>Gammaproteobacteria</taxon>
        <taxon>Methylococcales</taxon>
        <taxon>Methylococcaceae</taxon>
        <taxon>Methylomonas</taxon>
    </lineage>
</organism>
<dbReference type="HOGENOM" id="CLU_1862839_0_0_6"/>
<feature type="transmembrane region" description="Helical" evidence="1">
    <location>
        <begin position="108"/>
        <end position="129"/>
    </location>
</feature>
<evidence type="ECO:0000313" key="2">
    <source>
        <dbReference type="EMBL" id="AEG02811.1"/>
    </source>
</evidence>
<keyword evidence="1" id="KW-1133">Transmembrane helix</keyword>
<evidence type="ECO:0000313" key="3">
    <source>
        <dbReference type="Proteomes" id="UP000008888"/>
    </source>
</evidence>
<accession>G0A4S0</accession>
<dbReference type="AlphaFoldDB" id="G0A4S0"/>
<proteinExistence type="predicted"/>
<dbReference type="KEGG" id="mmt:Metme_4468"/>
<dbReference type="RefSeq" id="WP_013821024.1">
    <property type="nucleotide sequence ID" value="NC_015572.1"/>
</dbReference>
<gene>
    <name evidence="2" type="ordered locus">Metme_4468</name>
</gene>
<feature type="transmembrane region" description="Helical" evidence="1">
    <location>
        <begin position="65"/>
        <end position="87"/>
    </location>
</feature>
<dbReference type="EMBL" id="CP002738">
    <property type="protein sequence ID" value="AEG02811.1"/>
    <property type="molecule type" value="Genomic_DNA"/>
</dbReference>
<dbReference type="Proteomes" id="UP000008888">
    <property type="component" value="Chromosome"/>
</dbReference>
<feature type="transmembrane region" description="Helical" evidence="1">
    <location>
        <begin position="6"/>
        <end position="24"/>
    </location>
</feature>
<reference key="2">
    <citation type="submission" date="2011-05" db="EMBL/GenBank/DDBJ databases">
        <title>Complete genome sequence of the aerobic marine methanotroph Methylomonas methanica MC09.</title>
        <authorList>
            <person name="Boden R."/>
            <person name="Cunliffe M."/>
            <person name="Scanlan J."/>
            <person name="Moussard H."/>
            <person name="Kits K.D."/>
            <person name="Klotz M."/>
            <person name="Jetten M."/>
            <person name="Vuilleumier S."/>
            <person name="Han J."/>
            <person name="Peters L."/>
            <person name="Mikhailova N."/>
            <person name="Teshima H."/>
            <person name="Tapia R."/>
            <person name="Kyrpides N."/>
            <person name="Ivanova N."/>
            <person name="Pagani I."/>
            <person name="Cheng J.-F."/>
            <person name="Goodwin L."/>
            <person name="Han C."/>
            <person name="Hauser L."/>
            <person name="Land M."/>
            <person name="Lapidus A."/>
            <person name="Lucas S."/>
            <person name="Pitluck S."/>
            <person name="Woyke T."/>
            <person name="Stein L.Y."/>
            <person name="Murrell C."/>
        </authorList>
    </citation>
    <scope>NUCLEOTIDE SEQUENCE</scope>
    <source>
        <strain>MC09</strain>
    </source>
</reference>
<feature type="transmembrane region" description="Helical" evidence="1">
    <location>
        <begin position="36"/>
        <end position="59"/>
    </location>
</feature>
<keyword evidence="1" id="KW-0472">Membrane</keyword>
<sequence length="137" mass="14232">MELLFQLLILAVGYFSGIAIIPVLKLAGIAFTSSHGAILVLALPALCTLAAEGSTMLWLHTPGTLGLGGLTAFLPMLAAGLINAVTATAAQKLLLPIDPNSARDSASLTAWLAVAMVCSAISLGLWRFWPAPPPKLW</sequence>
<evidence type="ECO:0000256" key="1">
    <source>
        <dbReference type="SAM" id="Phobius"/>
    </source>
</evidence>
<reference evidence="2 3" key="1">
    <citation type="journal article" date="2011" name="J. Bacteriol.">
        <title>Complete Genome Sequence of the Aerobic Marine Methanotroph Methylomonas methanica MC09.</title>
        <authorList>
            <person name="Boden R."/>
            <person name="Cunliffe M."/>
            <person name="Scanlan J."/>
            <person name="Moussard H."/>
            <person name="Kits K.D."/>
            <person name="Klotz M.G."/>
            <person name="Jetten M.S."/>
            <person name="Vuilleumier S."/>
            <person name="Han J."/>
            <person name="Peters L."/>
            <person name="Mikhailova N."/>
            <person name="Teshima H."/>
            <person name="Tapia R."/>
            <person name="Kyrpides N."/>
            <person name="Ivanova N."/>
            <person name="Pagani I."/>
            <person name="Cheng J.F."/>
            <person name="Goodwin L."/>
            <person name="Han C."/>
            <person name="Hauser L."/>
            <person name="Land M.L."/>
            <person name="Lapidus A."/>
            <person name="Lucas S."/>
            <person name="Pitluck S."/>
            <person name="Woyke T."/>
            <person name="Stein L."/>
            <person name="Murrell J.C."/>
        </authorList>
    </citation>
    <scope>NUCLEOTIDE SEQUENCE [LARGE SCALE GENOMIC DNA]</scope>
    <source>
        <strain evidence="2 3">MC09</strain>
    </source>
</reference>
<name>G0A4S0_METMM</name>
<reference evidence="3" key="3">
    <citation type="submission" date="2011-05" db="EMBL/GenBank/DDBJ databases">
        <title>Complete sequence of Methylomonas methanica MC09.</title>
        <authorList>
            <consortium name="US DOE Joint Genome Institute"/>
            <person name="Lucas S."/>
            <person name="Han J."/>
            <person name="Lapidus A."/>
            <person name="Cheng J.-F."/>
            <person name="Goodwin L."/>
            <person name="Pitluck S."/>
            <person name="Peters L."/>
            <person name="Mikhailova N."/>
            <person name="Teshima H."/>
            <person name="Han C."/>
            <person name="Tapia R."/>
            <person name="Land M."/>
            <person name="Hauser L."/>
            <person name="Kyrpides N."/>
            <person name="Ivanova N."/>
            <person name="Pagani I."/>
            <person name="Stein L."/>
            <person name="Woyke T."/>
        </authorList>
    </citation>
    <scope>NUCLEOTIDE SEQUENCE [LARGE SCALE GENOMIC DNA]</scope>
    <source>
        <strain evidence="3">MC09</strain>
    </source>
</reference>
<keyword evidence="1" id="KW-0812">Transmembrane</keyword>